<feature type="compositionally biased region" description="Low complexity" evidence="3">
    <location>
        <begin position="159"/>
        <end position="183"/>
    </location>
</feature>
<evidence type="ECO:0000256" key="1">
    <source>
        <dbReference type="ARBA" id="ARBA00010800"/>
    </source>
</evidence>
<dbReference type="Proteomes" id="UP000777482">
    <property type="component" value="Unassembled WGS sequence"/>
</dbReference>
<evidence type="ECO:0000256" key="3">
    <source>
        <dbReference type="SAM" id="MobiDB-lite"/>
    </source>
</evidence>
<name>A0A9P6W2R1_RHOMI</name>
<proteinExistence type="inferred from homology"/>
<organism evidence="4 5">
    <name type="scientific">Rhodotorula mucilaginosa</name>
    <name type="common">Yeast</name>
    <name type="synonym">Rhodotorula rubra</name>
    <dbReference type="NCBI Taxonomy" id="5537"/>
    <lineage>
        <taxon>Eukaryota</taxon>
        <taxon>Fungi</taxon>
        <taxon>Dikarya</taxon>
        <taxon>Basidiomycota</taxon>
        <taxon>Pucciniomycotina</taxon>
        <taxon>Microbotryomycetes</taxon>
        <taxon>Sporidiobolales</taxon>
        <taxon>Sporidiobolaceae</taxon>
        <taxon>Rhodotorula</taxon>
    </lineage>
</organism>
<dbReference type="InterPro" id="IPR002759">
    <property type="entry name" value="Pop5/Rpp14/Rnp2-like"/>
</dbReference>
<comment type="similarity">
    <text evidence="1">Belongs to the eukaryotic/archaeal RNase P protein component 2 family.</text>
</comment>
<feature type="region of interest" description="Disordered" evidence="3">
    <location>
        <begin position="21"/>
        <end position="44"/>
    </location>
</feature>
<dbReference type="OrthoDB" id="24745at2759"/>
<accession>A0A9P6W2R1</accession>
<feature type="compositionally biased region" description="Basic and acidic residues" evidence="3">
    <location>
        <begin position="184"/>
        <end position="197"/>
    </location>
</feature>
<evidence type="ECO:0000313" key="5">
    <source>
        <dbReference type="Proteomes" id="UP000777482"/>
    </source>
</evidence>
<dbReference type="PANTHER" id="PTHR15441">
    <property type="entry name" value="RIBONUCLEASE P PROTEIN SUBUNIT P14"/>
    <property type="match status" value="1"/>
</dbReference>
<dbReference type="Pfam" id="PF01900">
    <property type="entry name" value="RNase_P_Rpp14"/>
    <property type="match status" value="1"/>
</dbReference>
<keyword evidence="2" id="KW-0819">tRNA processing</keyword>
<feature type="region of interest" description="Disordered" evidence="3">
    <location>
        <begin position="153"/>
        <end position="197"/>
    </location>
</feature>
<dbReference type="PANTHER" id="PTHR15441:SF2">
    <property type="entry name" value="RIBONUCLEASE P_MRP PROTEIN SUBUNIT POP5"/>
    <property type="match status" value="1"/>
</dbReference>
<protein>
    <submittedName>
        <fullName evidence="4">Uncharacterized protein</fullName>
    </submittedName>
</protein>
<dbReference type="SUPFAM" id="SSF160350">
    <property type="entry name" value="Rnp2-like"/>
    <property type="match status" value="1"/>
</dbReference>
<dbReference type="GO" id="GO:0005730">
    <property type="term" value="C:nucleolus"/>
    <property type="evidence" value="ECO:0007669"/>
    <property type="project" value="TreeGrafter"/>
</dbReference>
<dbReference type="EMBL" id="PUHQ01000041">
    <property type="protein sequence ID" value="KAG0660766.1"/>
    <property type="molecule type" value="Genomic_DNA"/>
</dbReference>
<gene>
    <name evidence="4" type="ORF">C6P46_004450</name>
</gene>
<comment type="caution">
    <text evidence="4">The sequence shown here is derived from an EMBL/GenBank/DDBJ whole genome shotgun (WGS) entry which is preliminary data.</text>
</comment>
<dbReference type="GO" id="GO:0033204">
    <property type="term" value="F:ribonuclease P RNA binding"/>
    <property type="evidence" value="ECO:0007669"/>
    <property type="project" value="TreeGrafter"/>
</dbReference>
<sequence>MVRFKHRYLLVHLVFPDQLQLPSPPSSSTSQPALANSDTKSPQASLTESGLIGLLRDSLSVNFGDIGAGEVGGTFSIKYLSPTTSTVIIRVAREHYRTLWAALTLLRKVGGHECIARVVHVSGTIRKTQHSAIAHDRTQILLLAAAAASSRQRRRKRQLQQTASSSSSSFPSPLNATTAAADTKANEEAGDDEVRRLLGESEARIRAMEA</sequence>
<evidence type="ECO:0000313" key="4">
    <source>
        <dbReference type="EMBL" id="KAG0660766.1"/>
    </source>
</evidence>
<dbReference type="GO" id="GO:0000172">
    <property type="term" value="C:ribonuclease MRP complex"/>
    <property type="evidence" value="ECO:0007669"/>
    <property type="project" value="TreeGrafter"/>
</dbReference>
<dbReference type="AlphaFoldDB" id="A0A9P6W2R1"/>
<dbReference type="GO" id="GO:0030681">
    <property type="term" value="C:multimeric ribonuclease P complex"/>
    <property type="evidence" value="ECO:0007669"/>
    <property type="project" value="TreeGrafter"/>
</dbReference>
<keyword evidence="5" id="KW-1185">Reference proteome</keyword>
<dbReference type="GO" id="GO:0001682">
    <property type="term" value="P:tRNA 5'-leader removal"/>
    <property type="evidence" value="ECO:0007669"/>
    <property type="project" value="InterPro"/>
</dbReference>
<dbReference type="InterPro" id="IPR038085">
    <property type="entry name" value="Rnp2-like_sf"/>
</dbReference>
<dbReference type="Gene3D" id="3.30.70.3250">
    <property type="entry name" value="Ribonuclease P, Pop5 subunit"/>
    <property type="match status" value="1"/>
</dbReference>
<evidence type="ECO:0000256" key="2">
    <source>
        <dbReference type="ARBA" id="ARBA00022694"/>
    </source>
</evidence>
<reference evidence="4 5" key="1">
    <citation type="submission" date="2020-11" db="EMBL/GenBank/DDBJ databases">
        <title>Kefir isolates.</title>
        <authorList>
            <person name="Marcisauskas S."/>
            <person name="Kim Y."/>
            <person name="Blasche S."/>
        </authorList>
    </citation>
    <scope>NUCLEOTIDE SEQUENCE [LARGE SCALE GENOMIC DNA]</scope>
    <source>
        <strain evidence="4 5">KR</strain>
    </source>
</reference>
<feature type="compositionally biased region" description="Low complexity" evidence="3">
    <location>
        <begin position="21"/>
        <end position="34"/>
    </location>
</feature>